<dbReference type="EC" id="6.3.3.1" evidence="3 12"/>
<dbReference type="RefSeq" id="WP_225420943.1">
    <property type="nucleotide sequence ID" value="NZ_JBHTOI010000002.1"/>
</dbReference>
<comment type="similarity">
    <text evidence="2 12">Belongs to the AIR synthase family.</text>
</comment>
<gene>
    <name evidence="12 15" type="primary">purM</name>
    <name evidence="15" type="ORF">ACFQ42_00525</name>
</gene>
<dbReference type="Gene3D" id="3.30.1330.10">
    <property type="entry name" value="PurM-like, N-terminal domain"/>
    <property type="match status" value="1"/>
</dbReference>
<dbReference type="SUPFAM" id="SSF56042">
    <property type="entry name" value="PurM C-terminal domain-like"/>
    <property type="match status" value="1"/>
</dbReference>
<evidence type="ECO:0000256" key="12">
    <source>
        <dbReference type="HAMAP-Rule" id="MF_00741"/>
    </source>
</evidence>
<dbReference type="GO" id="GO:0004641">
    <property type="term" value="F:phosphoribosylformylglycinamidine cyclo-ligase activity"/>
    <property type="evidence" value="ECO:0007669"/>
    <property type="project" value="UniProtKB-EC"/>
</dbReference>
<dbReference type="InterPro" id="IPR016188">
    <property type="entry name" value="PurM-like_N"/>
</dbReference>
<dbReference type="CDD" id="cd02196">
    <property type="entry name" value="PurM"/>
    <property type="match status" value="1"/>
</dbReference>
<dbReference type="InterPro" id="IPR004733">
    <property type="entry name" value="PurM_cligase"/>
</dbReference>
<evidence type="ECO:0000256" key="10">
    <source>
        <dbReference type="ARBA" id="ARBA00033093"/>
    </source>
</evidence>
<keyword evidence="5 12" id="KW-0436">Ligase</keyword>
<sequence length="345" mass="37696">MERNKLMNPYEKAGVNVNSGYEISDFVKNKLASSASNIGHFGGVFEIPKGYDQPVLVSSNDGVGTKLLLGIQGKKHDTVGIDCVAMCVNDILAQGAKPQYFLDYIATSKVGDTVKEILDGVLEGCIIGHLDLIGGETAEMPDMYPKNTYDLAGFAVGIAEKSQLMDPKKVHAGDKLIGIASSGLHSNGFSLIRKIFFKDNDFEYNSELKEFPDKVLGDVLMTPTRIYTEQITPLLDQRILNGIAHITGGGFYENIPRMLPDGLQAKVDLSSWTIPEIFKVVERYGKLSEADMFHIFNMGVGMILAVDPKNEQSVLDNLNQKENLGFTIGEVVSDLDVAIKLVGEL</sequence>
<evidence type="ECO:0000256" key="3">
    <source>
        <dbReference type="ARBA" id="ARBA00013047"/>
    </source>
</evidence>
<comment type="caution">
    <text evidence="15">The sequence shown here is derived from an EMBL/GenBank/DDBJ whole genome shotgun (WGS) entry which is preliminary data.</text>
</comment>
<evidence type="ECO:0000256" key="5">
    <source>
        <dbReference type="ARBA" id="ARBA00022598"/>
    </source>
</evidence>
<dbReference type="SUPFAM" id="SSF55326">
    <property type="entry name" value="PurM N-terminal domain-like"/>
    <property type="match status" value="1"/>
</dbReference>
<evidence type="ECO:0000256" key="11">
    <source>
        <dbReference type="ARBA" id="ARBA00049057"/>
    </source>
</evidence>
<evidence type="ECO:0000256" key="9">
    <source>
        <dbReference type="ARBA" id="ARBA00032931"/>
    </source>
</evidence>
<evidence type="ECO:0000256" key="2">
    <source>
        <dbReference type="ARBA" id="ARBA00010280"/>
    </source>
</evidence>
<dbReference type="EMBL" id="JBHTOI010000002">
    <property type="protein sequence ID" value="MFD1417248.1"/>
    <property type="molecule type" value="Genomic_DNA"/>
</dbReference>
<dbReference type="HAMAP" id="MF_00741">
    <property type="entry name" value="AIRS"/>
    <property type="match status" value="1"/>
</dbReference>
<proteinExistence type="inferred from homology"/>
<comment type="catalytic activity">
    <reaction evidence="11 12">
        <text>2-formamido-N(1)-(5-O-phospho-beta-D-ribosyl)acetamidine + ATP = 5-amino-1-(5-phospho-beta-D-ribosyl)imidazole + ADP + phosphate + H(+)</text>
        <dbReference type="Rhea" id="RHEA:23032"/>
        <dbReference type="ChEBI" id="CHEBI:15378"/>
        <dbReference type="ChEBI" id="CHEBI:30616"/>
        <dbReference type="ChEBI" id="CHEBI:43474"/>
        <dbReference type="ChEBI" id="CHEBI:137981"/>
        <dbReference type="ChEBI" id="CHEBI:147287"/>
        <dbReference type="ChEBI" id="CHEBI:456216"/>
        <dbReference type="EC" id="6.3.3.1"/>
    </reaction>
</comment>
<evidence type="ECO:0000313" key="15">
    <source>
        <dbReference type="EMBL" id="MFD1417248.1"/>
    </source>
</evidence>
<evidence type="ECO:0000259" key="14">
    <source>
        <dbReference type="Pfam" id="PF02769"/>
    </source>
</evidence>
<feature type="domain" description="PurM-like C-terminal" evidence="14">
    <location>
        <begin position="172"/>
        <end position="337"/>
    </location>
</feature>
<reference evidence="16" key="1">
    <citation type="journal article" date="2019" name="Int. J. Syst. Evol. Microbiol.">
        <title>The Global Catalogue of Microorganisms (GCM) 10K type strain sequencing project: providing services to taxonomists for standard genome sequencing and annotation.</title>
        <authorList>
            <consortium name="The Broad Institute Genomics Platform"/>
            <consortium name="The Broad Institute Genome Sequencing Center for Infectious Disease"/>
            <person name="Wu L."/>
            <person name="Ma J."/>
        </authorList>
    </citation>
    <scope>NUCLEOTIDE SEQUENCE [LARGE SCALE GENOMIC DNA]</scope>
    <source>
        <strain evidence="16">CCM 8936</strain>
    </source>
</reference>
<accession>A0ABW4BRJ9</accession>
<evidence type="ECO:0000256" key="6">
    <source>
        <dbReference type="ARBA" id="ARBA00022741"/>
    </source>
</evidence>
<feature type="domain" description="PurM-like N-terminal" evidence="13">
    <location>
        <begin position="54"/>
        <end position="159"/>
    </location>
</feature>
<keyword evidence="7 12" id="KW-0067">ATP-binding</keyword>
<evidence type="ECO:0000313" key="16">
    <source>
        <dbReference type="Proteomes" id="UP001597251"/>
    </source>
</evidence>
<organism evidence="15 16">
    <name type="scientific">Companilactobacillus keshanensis</name>
    <dbReference type="NCBI Taxonomy" id="2486003"/>
    <lineage>
        <taxon>Bacteria</taxon>
        <taxon>Bacillati</taxon>
        <taxon>Bacillota</taxon>
        <taxon>Bacilli</taxon>
        <taxon>Lactobacillales</taxon>
        <taxon>Lactobacillaceae</taxon>
        <taxon>Companilactobacillus</taxon>
    </lineage>
</organism>
<dbReference type="Pfam" id="PF02769">
    <property type="entry name" value="AIRS_C"/>
    <property type="match status" value="1"/>
</dbReference>
<keyword evidence="6 12" id="KW-0547">Nucleotide-binding</keyword>
<keyword evidence="16" id="KW-1185">Reference proteome</keyword>
<dbReference type="Pfam" id="PF00586">
    <property type="entry name" value="AIRS"/>
    <property type="match status" value="1"/>
</dbReference>
<dbReference type="PANTHER" id="PTHR10520">
    <property type="entry name" value="TRIFUNCTIONAL PURINE BIOSYNTHETIC PROTEIN ADENOSINE-3-RELATED"/>
    <property type="match status" value="1"/>
</dbReference>
<evidence type="ECO:0000259" key="13">
    <source>
        <dbReference type="Pfam" id="PF00586"/>
    </source>
</evidence>
<evidence type="ECO:0000256" key="4">
    <source>
        <dbReference type="ARBA" id="ARBA00020367"/>
    </source>
</evidence>
<keyword evidence="12" id="KW-0658">Purine biosynthesis</keyword>
<name>A0ABW4BRJ9_9LACO</name>
<comment type="subcellular location">
    <subcellularLocation>
        <location evidence="12">Cytoplasm</location>
    </subcellularLocation>
</comment>
<dbReference type="Proteomes" id="UP001597251">
    <property type="component" value="Unassembled WGS sequence"/>
</dbReference>
<evidence type="ECO:0000256" key="1">
    <source>
        <dbReference type="ARBA" id="ARBA00004686"/>
    </source>
</evidence>
<dbReference type="InterPro" id="IPR036921">
    <property type="entry name" value="PurM-like_N_sf"/>
</dbReference>
<dbReference type="PANTHER" id="PTHR10520:SF12">
    <property type="entry name" value="TRIFUNCTIONAL PURINE BIOSYNTHETIC PROTEIN ADENOSINE-3"/>
    <property type="match status" value="1"/>
</dbReference>
<evidence type="ECO:0000256" key="8">
    <source>
        <dbReference type="ARBA" id="ARBA00031908"/>
    </source>
</evidence>
<comment type="pathway">
    <text evidence="1 12">Purine metabolism; IMP biosynthesis via de novo pathway; 5-amino-1-(5-phospho-D-ribosyl)imidazole from N(2)-formyl-N(1)-(5-phospho-D-ribosyl)glycinamide: step 2/2.</text>
</comment>
<dbReference type="Gene3D" id="3.90.650.10">
    <property type="entry name" value="PurM-like C-terminal domain"/>
    <property type="match status" value="1"/>
</dbReference>
<protein>
    <recommendedName>
        <fullName evidence="4 12">Phosphoribosylformylglycinamidine cyclo-ligase</fullName>
        <ecNumber evidence="3 12">6.3.3.1</ecNumber>
    </recommendedName>
    <alternativeName>
        <fullName evidence="9 12">AIR synthase</fullName>
    </alternativeName>
    <alternativeName>
        <fullName evidence="10 12">AIRS</fullName>
    </alternativeName>
    <alternativeName>
        <fullName evidence="8 12">Phosphoribosyl-aminoimidazole synthetase</fullName>
    </alternativeName>
</protein>
<dbReference type="InterPro" id="IPR036676">
    <property type="entry name" value="PurM-like_C_sf"/>
</dbReference>
<dbReference type="InterPro" id="IPR010918">
    <property type="entry name" value="PurM-like_C_dom"/>
</dbReference>
<evidence type="ECO:0000256" key="7">
    <source>
        <dbReference type="ARBA" id="ARBA00022840"/>
    </source>
</evidence>
<keyword evidence="12" id="KW-0963">Cytoplasm</keyword>
<dbReference type="NCBIfam" id="TIGR00878">
    <property type="entry name" value="purM"/>
    <property type="match status" value="1"/>
</dbReference>